<reference evidence="2" key="1">
    <citation type="submission" date="2015-12" db="EMBL/GenBank/DDBJ databases">
        <title>Gene expression during late stages of embryo sac development: a critical building block for successful pollen-pistil interactions.</title>
        <authorList>
            <person name="Liu Y."/>
            <person name="Joly V."/>
            <person name="Sabar M."/>
            <person name="Matton D.P."/>
        </authorList>
    </citation>
    <scope>NUCLEOTIDE SEQUENCE</scope>
</reference>
<keyword evidence="1" id="KW-1133">Transmembrane helix</keyword>
<evidence type="ECO:0000256" key="1">
    <source>
        <dbReference type="SAM" id="Phobius"/>
    </source>
</evidence>
<organism evidence="2">
    <name type="scientific">Solanum chacoense</name>
    <name type="common">Chaco potato</name>
    <dbReference type="NCBI Taxonomy" id="4108"/>
    <lineage>
        <taxon>Eukaryota</taxon>
        <taxon>Viridiplantae</taxon>
        <taxon>Streptophyta</taxon>
        <taxon>Embryophyta</taxon>
        <taxon>Tracheophyta</taxon>
        <taxon>Spermatophyta</taxon>
        <taxon>Magnoliopsida</taxon>
        <taxon>eudicotyledons</taxon>
        <taxon>Gunneridae</taxon>
        <taxon>Pentapetalae</taxon>
        <taxon>asterids</taxon>
        <taxon>lamiids</taxon>
        <taxon>Solanales</taxon>
        <taxon>Solanaceae</taxon>
        <taxon>Solanoideae</taxon>
        <taxon>Solaneae</taxon>
        <taxon>Solanum</taxon>
    </lineage>
</organism>
<keyword evidence="1" id="KW-0472">Membrane</keyword>
<evidence type="ECO:0000313" key="2">
    <source>
        <dbReference type="EMBL" id="JAP10889.1"/>
    </source>
</evidence>
<feature type="transmembrane region" description="Helical" evidence="1">
    <location>
        <begin position="20"/>
        <end position="38"/>
    </location>
</feature>
<keyword evidence="1" id="KW-0812">Transmembrane</keyword>
<name>A0A0V0GT85_SOLCH</name>
<proteinExistence type="predicted"/>
<dbReference type="EMBL" id="GEDG01032288">
    <property type="protein sequence ID" value="JAP10889.1"/>
    <property type="molecule type" value="Transcribed_RNA"/>
</dbReference>
<sequence length="77" mass="9104">MSHHSSLSLDLEATFWQTPKYNLLMNLISFFLQLVSYAPRRRHFAHEVQHFKVVHCKLHIEIHRGSNAQVTKIMGYL</sequence>
<protein>
    <submittedName>
        <fullName evidence="2">Putative ovule protein</fullName>
    </submittedName>
</protein>
<accession>A0A0V0GT85</accession>
<dbReference type="AlphaFoldDB" id="A0A0V0GT85"/>